<evidence type="ECO:0008006" key="4">
    <source>
        <dbReference type="Google" id="ProtNLM"/>
    </source>
</evidence>
<protein>
    <recommendedName>
        <fullName evidence="4">SpoVT-AbrB domain-containing protein</fullName>
    </recommendedName>
</protein>
<accession>A0A378X457</accession>
<evidence type="ECO:0000313" key="2">
    <source>
        <dbReference type="EMBL" id="SUA47431.1"/>
    </source>
</evidence>
<dbReference type="SUPFAM" id="SSF89447">
    <property type="entry name" value="AbrB/MazE/MraZ-like"/>
    <property type="match status" value="1"/>
</dbReference>
<reference evidence="2 3" key="1">
    <citation type="submission" date="2018-06" db="EMBL/GenBank/DDBJ databases">
        <authorList>
            <consortium name="Pathogen Informatics"/>
            <person name="Doyle S."/>
        </authorList>
    </citation>
    <scope>NUCLEOTIDE SEQUENCE [LARGE SCALE GENOMIC DNA]</scope>
    <source>
        <strain evidence="2 3">NCTC13184</strain>
    </source>
</reference>
<dbReference type="InterPro" id="IPR037914">
    <property type="entry name" value="SpoVT-AbrB_sf"/>
</dbReference>
<feature type="region of interest" description="Disordered" evidence="1">
    <location>
        <begin position="1"/>
        <end position="86"/>
    </location>
</feature>
<evidence type="ECO:0000313" key="3">
    <source>
        <dbReference type="Proteomes" id="UP000255082"/>
    </source>
</evidence>
<dbReference type="EMBL" id="UGRU01000001">
    <property type="protein sequence ID" value="SUA47431.1"/>
    <property type="molecule type" value="Genomic_DNA"/>
</dbReference>
<evidence type="ECO:0000256" key="1">
    <source>
        <dbReference type="SAM" id="MobiDB-lite"/>
    </source>
</evidence>
<proteinExistence type="predicted"/>
<organism evidence="2 3">
    <name type="scientific">Nocardia africana</name>
    <dbReference type="NCBI Taxonomy" id="134964"/>
    <lineage>
        <taxon>Bacteria</taxon>
        <taxon>Bacillati</taxon>
        <taxon>Actinomycetota</taxon>
        <taxon>Actinomycetes</taxon>
        <taxon>Mycobacteriales</taxon>
        <taxon>Nocardiaceae</taxon>
        <taxon>Nocardia</taxon>
    </lineage>
</organism>
<name>A0A378X457_9NOCA</name>
<dbReference type="AlphaFoldDB" id="A0A378X457"/>
<dbReference type="Proteomes" id="UP000255082">
    <property type="component" value="Unassembled WGS sequence"/>
</dbReference>
<gene>
    <name evidence="2" type="ORF">NCTC13184_05972</name>
</gene>
<sequence length="231" mass="25323">MLPTHQSLRSHTRKPKENRGSMSHKPGLSPAAPPNKPMGPASRRTPTGAGAKRPGLSAPQIQSNTSADAPRTRVSATTPHPEQTAAEKLLNMRQLRTTHGENTRIPLPQVEIHVRPSSTLPLMSISVINDRGRVAAASTLALLKWHAHQPISFTVDGQLLVVTVSDTASKLRIDAHHHLYIPSELRSRLHIKSGDRILLVASEEHRNLVVYPPHALVTALFSQDPSVWLRL</sequence>